<gene>
    <name evidence="2" type="ORF">Sradi_6710200</name>
</gene>
<protein>
    <submittedName>
        <fullName evidence="2">Protein VAC14</fullName>
    </submittedName>
</protein>
<evidence type="ECO:0000313" key="2">
    <source>
        <dbReference type="EMBL" id="KAL0296581.1"/>
    </source>
</evidence>
<organism evidence="2">
    <name type="scientific">Sesamum radiatum</name>
    <name type="common">Black benniseed</name>
    <dbReference type="NCBI Taxonomy" id="300843"/>
    <lineage>
        <taxon>Eukaryota</taxon>
        <taxon>Viridiplantae</taxon>
        <taxon>Streptophyta</taxon>
        <taxon>Embryophyta</taxon>
        <taxon>Tracheophyta</taxon>
        <taxon>Spermatophyta</taxon>
        <taxon>Magnoliopsida</taxon>
        <taxon>eudicotyledons</taxon>
        <taxon>Gunneridae</taxon>
        <taxon>Pentapetalae</taxon>
        <taxon>asterids</taxon>
        <taxon>lamiids</taxon>
        <taxon>Lamiales</taxon>
        <taxon>Pedaliaceae</taxon>
        <taxon>Sesamum</taxon>
    </lineage>
</organism>
<proteinExistence type="predicted"/>
<dbReference type="AlphaFoldDB" id="A0AAW2JPK3"/>
<dbReference type="EMBL" id="JACGWJ010000032">
    <property type="protein sequence ID" value="KAL0296581.1"/>
    <property type="molecule type" value="Genomic_DNA"/>
</dbReference>
<feature type="compositionally biased region" description="Low complexity" evidence="1">
    <location>
        <begin position="119"/>
        <end position="134"/>
    </location>
</feature>
<accession>A0AAW2JPK3</accession>
<reference evidence="2" key="2">
    <citation type="journal article" date="2024" name="Plant">
        <title>Genomic evolution and insights into agronomic trait innovations of Sesamum species.</title>
        <authorList>
            <person name="Miao H."/>
            <person name="Wang L."/>
            <person name="Qu L."/>
            <person name="Liu H."/>
            <person name="Sun Y."/>
            <person name="Le M."/>
            <person name="Wang Q."/>
            <person name="Wei S."/>
            <person name="Zheng Y."/>
            <person name="Lin W."/>
            <person name="Duan Y."/>
            <person name="Cao H."/>
            <person name="Xiong S."/>
            <person name="Wang X."/>
            <person name="Wei L."/>
            <person name="Li C."/>
            <person name="Ma Q."/>
            <person name="Ju M."/>
            <person name="Zhao R."/>
            <person name="Li G."/>
            <person name="Mu C."/>
            <person name="Tian Q."/>
            <person name="Mei H."/>
            <person name="Zhang T."/>
            <person name="Gao T."/>
            <person name="Zhang H."/>
        </authorList>
    </citation>
    <scope>NUCLEOTIDE SEQUENCE</scope>
    <source>
        <strain evidence="2">G02</strain>
    </source>
</reference>
<name>A0AAW2JPK3_SESRA</name>
<evidence type="ECO:0000256" key="1">
    <source>
        <dbReference type="SAM" id="MobiDB-lite"/>
    </source>
</evidence>
<sequence>MQQSVAFKILRTRLKTVPSYSFSGEQFKRLSSGNAFSEVNHFGGSEILEDGMNEDQRNVRNGINFASWLQQFERVQQQHRVHSKSQALSRYSSASSAKVQEVQTPEEPRRPSPVPDMNRPPSRSSRRGPGQLQL</sequence>
<feature type="region of interest" description="Disordered" evidence="1">
    <location>
        <begin position="80"/>
        <end position="134"/>
    </location>
</feature>
<feature type="compositionally biased region" description="Low complexity" evidence="1">
    <location>
        <begin position="84"/>
        <end position="97"/>
    </location>
</feature>
<comment type="caution">
    <text evidence="2">The sequence shown here is derived from an EMBL/GenBank/DDBJ whole genome shotgun (WGS) entry which is preliminary data.</text>
</comment>
<reference evidence="2" key="1">
    <citation type="submission" date="2020-06" db="EMBL/GenBank/DDBJ databases">
        <authorList>
            <person name="Li T."/>
            <person name="Hu X."/>
            <person name="Zhang T."/>
            <person name="Song X."/>
            <person name="Zhang H."/>
            <person name="Dai N."/>
            <person name="Sheng W."/>
            <person name="Hou X."/>
            <person name="Wei L."/>
        </authorList>
    </citation>
    <scope>NUCLEOTIDE SEQUENCE</scope>
    <source>
        <strain evidence="2">G02</strain>
        <tissue evidence="2">Leaf</tissue>
    </source>
</reference>